<reference evidence="2" key="1">
    <citation type="submission" date="2022-01" db="EMBL/GenBank/DDBJ databases">
        <authorList>
            <person name="King R."/>
        </authorList>
    </citation>
    <scope>NUCLEOTIDE SEQUENCE</scope>
</reference>
<evidence type="ECO:0000256" key="1">
    <source>
        <dbReference type="SAM" id="MobiDB-lite"/>
    </source>
</evidence>
<keyword evidence="3" id="KW-1185">Reference proteome</keyword>
<accession>A0A9P0D7K1</accession>
<feature type="compositionally biased region" description="Acidic residues" evidence="1">
    <location>
        <begin position="178"/>
        <end position="197"/>
    </location>
</feature>
<dbReference type="EMBL" id="OV651821">
    <property type="protein sequence ID" value="CAH1115637.1"/>
    <property type="molecule type" value="Genomic_DNA"/>
</dbReference>
<dbReference type="AlphaFoldDB" id="A0A9P0D7K1"/>
<sequence length="295" mass="34031">MKLKYELILRAPHPVLSFPKRHHSNKFLRILIEKYGDATDQNMIPVEMGQSNEIIDENATNETDSEKLLSPKVFAELQPLREGNATDQKMIPVEMRQSNAIIDEIATNVTNSKKPVSPKVFTEIQLLCEGNAIDRKMIPVKMRQSNEIIDENATNETDCEKPVLPKVFTELQPLREEYMEDSPVDDSDVDQDYEPSDEEQKNTKKLTFLAQKRKISNKWFESRKSAMVAEHLRIVKAAAAIVRERIRWLMYDVKKYPSTESIMDEVVLPETLSKFVNSLLPKNTFDYKSIPLQDC</sequence>
<proteinExistence type="predicted"/>
<evidence type="ECO:0000313" key="2">
    <source>
        <dbReference type="EMBL" id="CAH1115637.1"/>
    </source>
</evidence>
<evidence type="ECO:0000313" key="3">
    <source>
        <dbReference type="Proteomes" id="UP001153636"/>
    </source>
</evidence>
<protein>
    <submittedName>
        <fullName evidence="2">Uncharacterized protein</fullName>
    </submittedName>
</protein>
<feature type="region of interest" description="Disordered" evidence="1">
    <location>
        <begin position="178"/>
        <end position="202"/>
    </location>
</feature>
<organism evidence="2 3">
    <name type="scientific">Psylliodes chrysocephalus</name>
    <dbReference type="NCBI Taxonomy" id="3402493"/>
    <lineage>
        <taxon>Eukaryota</taxon>
        <taxon>Metazoa</taxon>
        <taxon>Ecdysozoa</taxon>
        <taxon>Arthropoda</taxon>
        <taxon>Hexapoda</taxon>
        <taxon>Insecta</taxon>
        <taxon>Pterygota</taxon>
        <taxon>Neoptera</taxon>
        <taxon>Endopterygota</taxon>
        <taxon>Coleoptera</taxon>
        <taxon>Polyphaga</taxon>
        <taxon>Cucujiformia</taxon>
        <taxon>Chrysomeloidea</taxon>
        <taxon>Chrysomelidae</taxon>
        <taxon>Galerucinae</taxon>
        <taxon>Alticini</taxon>
        <taxon>Psylliodes</taxon>
    </lineage>
</organism>
<gene>
    <name evidence="2" type="ORF">PSYICH_LOCUS15589</name>
</gene>
<name>A0A9P0D7K1_9CUCU</name>
<dbReference type="Proteomes" id="UP001153636">
    <property type="component" value="Chromosome 9"/>
</dbReference>